<dbReference type="PROSITE" id="PS00143">
    <property type="entry name" value="INSULINASE"/>
    <property type="match status" value="1"/>
</dbReference>
<dbReference type="PANTHER" id="PTHR11851:SF49">
    <property type="entry name" value="MITOCHONDRIAL-PROCESSING PEPTIDASE SUBUNIT ALPHA"/>
    <property type="match status" value="1"/>
</dbReference>
<comment type="caution">
    <text evidence="7">The sequence shown here is derived from an EMBL/GenBank/DDBJ whole genome shotgun (WGS) entry which is preliminary data.</text>
</comment>
<keyword evidence="3" id="KW-0472">Membrane</keyword>
<keyword evidence="3" id="KW-0812">Transmembrane</keyword>
<evidence type="ECO:0000313" key="7">
    <source>
        <dbReference type="EMBL" id="PZO44165.1"/>
    </source>
</evidence>
<name>A0A2W4YBH0_9CYAN</name>
<dbReference type="InterPro" id="IPR011249">
    <property type="entry name" value="Metalloenz_LuxS/M16"/>
</dbReference>
<dbReference type="InterPro" id="IPR050361">
    <property type="entry name" value="MPP/UQCRC_Complex"/>
</dbReference>
<dbReference type="Proteomes" id="UP000249467">
    <property type="component" value="Unassembled WGS sequence"/>
</dbReference>
<reference evidence="7 8" key="1">
    <citation type="submission" date="2018-04" db="EMBL/GenBank/DDBJ databases">
        <authorList>
            <person name="Go L.Y."/>
            <person name="Mitchell J.A."/>
        </authorList>
    </citation>
    <scope>NUCLEOTIDE SEQUENCE [LARGE SCALE GENOMIC DNA]</scope>
    <source>
        <strain evidence="7">ULC066bin1</strain>
    </source>
</reference>
<dbReference type="AlphaFoldDB" id="A0A2W4YBH0"/>
<keyword evidence="4" id="KW-0732">Signal</keyword>
<feature type="domain" description="Peptidase M16 C-terminal" evidence="6">
    <location>
        <begin position="206"/>
        <end position="380"/>
    </location>
</feature>
<comment type="similarity">
    <text evidence="1 2">Belongs to the peptidase M16 family.</text>
</comment>
<accession>A0A2W4YBH0</accession>
<dbReference type="Pfam" id="PF05193">
    <property type="entry name" value="Peptidase_M16_C"/>
    <property type="match status" value="1"/>
</dbReference>
<evidence type="ECO:0000256" key="4">
    <source>
        <dbReference type="SAM" id="SignalP"/>
    </source>
</evidence>
<evidence type="ECO:0000256" key="2">
    <source>
        <dbReference type="RuleBase" id="RU004447"/>
    </source>
</evidence>
<protein>
    <recommendedName>
        <fullName evidence="9">Peptidase M16</fullName>
    </recommendedName>
</protein>
<dbReference type="InterPro" id="IPR011765">
    <property type="entry name" value="Pept_M16_N"/>
</dbReference>
<dbReference type="EMBL" id="QBML01000003">
    <property type="protein sequence ID" value="PZO44165.1"/>
    <property type="molecule type" value="Genomic_DNA"/>
</dbReference>
<feature type="transmembrane region" description="Helical" evidence="3">
    <location>
        <begin position="447"/>
        <end position="471"/>
    </location>
</feature>
<dbReference type="Pfam" id="PF00675">
    <property type="entry name" value="Peptidase_M16"/>
    <property type="match status" value="1"/>
</dbReference>
<evidence type="ECO:0000256" key="3">
    <source>
        <dbReference type="SAM" id="Phobius"/>
    </source>
</evidence>
<evidence type="ECO:0000313" key="8">
    <source>
        <dbReference type="Proteomes" id="UP000249467"/>
    </source>
</evidence>
<evidence type="ECO:0000259" key="5">
    <source>
        <dbReference type="Pfam" id="PF00675"/>
    </source>
</evidence>
<organism evidence="7 8">
    <name type="scientific">Pseudanabaena frigida</name>
    <dbReference type="NCBI Taxonomy" id="945775"/>
    <lineage>
        <taxon>Bacteria</taxon>
        <taxon>Bacillati</taxon>
        <taxon>Cyanobacteriota</taxon>
        <taxon>Cyanophyceae</taxon>
        <taxon>Pseudanabaenales</taxon>
        <taxon>Pseudanabaenaceae</taxon>
        <taxon>Pseudanabaena</taxon>
    </lineage>
</organism>
<keyword evidence="3" id="KW-1133">Transmembrane helix</keyword>
<dbReference type="GO" id="GO:0006508">
    <property type="term" value="P:proteolysis"/>
    <property type="evidence" value="ECO:0007669"/>
    <property type="project" value="InterPro"/>
</dbReference>
<dbReference type="GO" id="GO:0046872">
    <property type="term" value="F:metal ion binding"/>
    <property type="evidence" value="ECO:0007669"/>
    <property type="project" value="InterPro"/>
</dbReference>
<evidence type="ECO:0000259" key="6">
    <source>
        <dbReference type="Pfam" id="PF05193"/>
    </source>
</evidence>
<gene>
    <name evidence="7" type="ORF">DCF19_02890</name>
</gene>
<dbReference type="PANTHER" id="PTHR11851">
    <property type="entry name" value="METALLOPROTEASE"/>
    <property type="match status" value="1"/>
</dbReference>
<feature type="domain" description="Peptidase M16 N-terminal" evidence="5">
    <location>
        <begin position="53"/>
        <end position="157"/>
    </location>
</feature>
<dbReference type="InterPro" id="IPR007863">
    <property type="entry name" value="Peptidase_M16_C"/>
</dbReference>
<evidence type="ECO:0000256" key="1">
    <source>
        <dbReference type="ARBA" id="ARBA00007261"/>
    </source>
</evidence>
<feature type="signal peptide" evidence="4">
    <location>
        <begin position="1"/>
        <end position="22"/>
    </location>
</feature>
<reference evidence="7 8" key="2">
    <citation type="submission" date="2018-06" db="EMBL/GenBank/DDBJ databases">
        <title>Metagenomic assembly of (sub)arctic Cyanobacteria and their associated microbiome from non-axenic cultures.</title>
        <authorList>
            <person name="Baurain D."/>
        </authorList>
    </citation>
    <scope>NUCLEOTIDE SEQUENCE [LARGE SCALE GENOMIC DNA]</scope>
    <source>
        <strain evidence="7">ULC066bin1</strain>
    </source>
</reference>
<sequence>MYRFRQLFLFLLLLFTATPALALETKSSALSSLQRYQLPNGLRVWHLPRLDSKSVIVMLAVNTGSRYETTANNGISHYLEHMLFDGTERWNEEQIKDVISTRGGIWNGWTTKELTGYYAQVGDRDADIALDWLSQIVFHSILPADKIDKERHVVFQEKGGQYGWLVNKLEAWGYGYDLSRKVSQQLFPNSTLTMSVIGEEDSLNQINREMLLAYYKQYYTPRNAVLIVVGNITPQQLRTLVKKHFGNLPAGNKSPDFVTPTSPNAGPYQVKVGGPMLNDQISLMTGVQTVGKKHRDRWALQVLSEFMDRDLSQEIRTKRGLVYSIGAYNSSFKDVGYFAISTRSEEKHRDAILQYIDTYIEQLRQGKIDAKRLAEAKTALIGRWSISMEDNMTRASWLLDWSTILSDNEVVPDYDAEINKVTAADLVRVIQSYFVPQRRFVGIHQPVITVFSGLLIGGVVLLLIIGGAIGYKLWRRSKVKAIAKVKSAEV</sequence>
<dbReference type="InterPro" id="IPR001431">
    <property type="entry name" value="Pept_M16_Zn_BS"/>
</dbReference>
<dbReference type="SUPFAM" id="SSF63411">
    <property type="entry name" value="LuxS/MPP-like metallohydrolase"/>
    <property type="match status" value="2"/>
</dbReference>
<proteinExistence type="inferred from homology"/>
<dbReference type="Gene3D" id="3.30.830.10">
    <property type="entry name" value="Metalloenzyme, LuxS/M16 peptidase-like"/>
    <property type="match status" value="2"/>
</dbReference>
<dbReference type="GO" id="GO:0004222">
    <property type="term" value="F:metalloendopeptidase activity"/>
    <property type="evidence" value="ECO:0007669"/>
    <property type="project" value="InterPro"/>
</dbReference>
<evidence type="ECO:0008006" key="9">
    <source>
        <dbReference type="Google" id="ProtNLM"/>
    </source>
</evidence>
<feature type="chain" id="PRO_5016033823" description="Peptidase M16" evidence="4">
    <location>
        <begin position="23"/>
        <end position="490"/>
    </location>
</feature>